<feature type="region of interest" description="Disordered" evidence="1">
    <location>
        <begin position="166"/>
        <end position="233"/>
    </location>
</feature>
<gene>
    <name evidence="2" type="ORF">B0H16DRAFT_1487473</name>
</gene>
<comment type="caution">
    <text evidence="2">The sequence shown here is derived from an EMBL/GenBank/DDBJ whole genome shotgun (WGS) entry which is preliminary data.</text>
</comment>
<sequence length="612" mass="69845">MINFNRFLRKSPRNCSAYNSTSGRFNSPQFQQPDDEQIAQVVAREHSKLEQELEAQARPSCHQRNTHKPLPCSGAYTVFKAGGLERRNFDASSQLTLQADQQIAAKMALYRKGVQEQIEHLLQEKTLEFQVAQSTFKAQRDENASQWAAKIEAVETELRKTLALLPEEHPIAQGDNREPRSSKSTSTHVRKSAAVADGILKLRQNTPRRTNHQQSVRPSPVFSASSLPPPAALPLPQGRSLQHDQHQHHFRAPDEAFSRRHPEVTAQYPRVTATGTTAPTGPLDVRPQRKLNYDVVPAHPNRASLDFRSGKFLVPRGEQKREDVILPLQKAIRTKMQELLGIEYDHFIGDAIRLGHSTPLELSIGAYPSSLIPFRPCWDDLKGEWNQALGDLFLHCFKLEHPELVQNLAQREAYICKHFHQRLRTLRVALDRQARNAQGRITAMGRRSERRRAIYDKRETWTVDNQQALQPSKEPYPILLLYEMVKLLGTDGMSSESSEEMADAKLYAVVEKNWRHPDVIRLLRWIDAHWTRNVGRSTGKPFHERLRLPHGKAAVSLRFPIAGLPRNFYHPGWYNTLSVKQKQRLGAIDETPLPLYLLQYDIPPTTNAGLDH</sequence>
<feature type="compositionally biased region" description="Basic and acidic residues" evidence="1">
    <location>
        <begin position="166"/>
        <end position="181"/>
    </location>
</feature>
<organism evidence="2 3">
    <name type="scientific">Mycena metata</name>
    <dbReference type="NCBI Taxonomy" id="1033252"/>
    <lineage>
        <taxon>Eukaryota</taxon>
        <taxon>Fungi</taxon>
        <taxon>Dikarya</taxon>
        <taxon>Basidiomycota</taxon>
        <taxon>Agaricomycotina</taxon>
        <taxon>Agaricomycetes</taxon>
        <taxon>Agaricomycetidae</taxon>
        <taxon>Agaricales</taxon>
        <taxon>Marasmiineae</taxon>
        <taxon>Mycenaceae</taxon>
        <taxon>Mycena</taxon>
    </lineage>
</organism>
<dbReference type="EMBL" id="JARKIB010001034">
    <property type="protein sequence ID" value="KAJ7687467.1"/>
    <property type="molecule type" value="Genomic_DNA"/>
</dbReference>
<evidence type="ECO:0000313" key="2">
    <source>
        <dbReference type="EMBL" id="KAJ7687467.1"/>
    </source>
</evidence>
<protein>
    <submittedName>
        <fullName evidence="2">Uncharacterized protein</fullName>
    </submittedName>
</protein>
<evidence type="ECO:0000313" key="3">
    <source>
        <dbReference type="Proteomes" id="UP001215598"/>
    </source>
</evidence>
<evidence type="ECO:0000256" key="1">
    <source>
        <dbReference type="SAM" id="MobiDB-lite"/>
    </source>
</evidence>
<feature type="compositionally biased region" description="Polar residues" evidence="1">
    <location>
        <begin position="203"/>
        <end position="217"/>
    </location>
</feature>
<keyword evidence="3" id="KW-1185">Reference proteome</keyword>
<dbReference type="Proteomes" id="UP001215598">
    <property type="component" value="Unassembled WGS sequence"/>
</dbReference>
<dbReference type="AlphaFoldDB" id="A0AAD7GG90"/>
<accession>A0AAD7GG90</accession>
<reference evidence="2" key="1">
    <citation type="submission" date="2023-03" db="EMBL/GenBank/DDBJ databases">
        <title>Massive genome expansion in bonnet fungi (Mycena s.s.) driven by repeated elements and novel gene families across ecological guilds.</title>
        <authorList>
            <consortium name="Lawrence Berkeley National Laboratory"/>
            <person name="Harder C.B."/>
            <person name="Miyauchi S."/>
            <person name="Viragh M."/>
            <person name="Kuo A."/>
            <person name="Thoen E."/>
            <person name="Andreopoulos B."/>
            <person name="Lu D."/>
            <person name="Skrede I."/>
            <person name="Drula E."/>
            <person name="Henrissat B."/>
            <person name="Morin E."/>
            <person name="Kohler A."/>
            <person name="Barry K."/>
            <person name="LaButti K."/>
            <person name="Morin E."/>
            <person name="Salamov A."/>
            <person name="Lipzen A."/>
            <person name="Mereny Z."/>
            <person name="Hegedus B."/>
            <person name="Baldrian P."/>
            <person name="Stursova M."/>
            <person name="Weitz H."/>
            <person name="Taylor A."/>
            <person name="Grigoriev I.V."/>
            <person name="Nagy L.G."/>
            <person name="Martin F."/>
            <person name="Kauserud H."/>
        </authorList>
    </citation>
    <scope>NUCLEOTIDE SEQUENCE</scope>
    <source>
        <strain evidence="2">CBHHK182m</strain>
    </source>
</reference>
<proteinExistence type="predicted"/>
<name>A0AAD7GG90_9AGAR</name>